<keyword evidence="2" id="KW-1185">Reference proteome</keyword>
<protein>
    <submittedName>
        <fullName evidence="1">Uncharacterized protein</fullName>
    </submittedName>
</protein>
<dbReference type="EMBL" id="VUJX02000002">
    <property type="protein sequence ID" value="KAL0941305.1"/>
    <property type="molecule type" value="Genomic_DNA"/>
</dbReference>
<evidence type="ECO:0000313" key="2">
    <source>
        <dbReference type="Proteomes" id="UP000805649"/>
    </source>
</evidence>
<dbReference type="Proteomes" id="UP000805649">
    <property type="component" value="Unassembled WGS sequence"/>
</dbReference>
<gene>
    <name evidence="1" type="ORF">CTRU02_204068</name>
</gene>
<evidence type="ECO:0000313" key="1">
    <source>
        <dbReference type="EMBL" id="KAL0941305.1"/>
    </source>
</evidence>
<proteinExistence type="predicted"/>
<name>A0ACC3ZAY1_COLTU</name>
<sequence>MQLKTFVVTLFATVALAVPNALDGQPKIVGRPKGPIPGSGPSCCSYIPGQCQPSCCPGGCPK</sequence>
<organism evidence="1 2">
    <name type="scientific">Colletotrichum truncatum</name>
    <name type="common">Anthracnose fungus</name>
    <name type="synonym">Colletotrichum capsici</name>
    <dbReference type="NCBI Taxonomy" id="5467"/>
    <lineage>
        <taxon>Eukaryota</taxon>
        <taxon>Fungi</taxon>
        <taxon>Dikarya</taxon>
        <taxon>Ascomycota</taxon>
        <taxon>Pezizomycotina</taxon>
        <taxon>Sordariomycetes</taxon>
        <taxon>Hypocreomycetidae</taxon>
        <taxon>Glomerellales</taxon>
        <taxon>Glomerellaceae</taxon>
        <taxon>Colletotrichum</taxon>
        <taxon>Colletotrichum truncatum species complex</taxon>
    </lineage>
</organism>
<comment type="caution">
    <text evidence="1">The sequence shown here is derived from an EMBL/GenBank/DDBJ whole genome shotgun (WGS) entry which is preliminary data.</text>
</comment>
<reference evidence="1 2" key="1">
    <citation type="journal article" date="2020" name="Phytopathology">
        <title>Genome Sequence Resources of Colletotrichum truncatum, C. plurivorum, C. musicola, and C. sojae: Four Species Pathogenic to Soybean (Glycine max).</title>
        <authorList>
            <person name="Rogerio F."/>
            <person name="Boufleur T.R."/>
            <person name="Ciampi-Guillardi M."/>
            <person name="Sukno S.A."/>
            <person name="Thon M.R."/>
            <person name="Massola Junior N.S."/>
            <person name="Baroncelli R."/>
        </authorList>
    </citation>
    <scope>NUCLEOTIDE SEQUENCE [LARGE SCALE GENOMIC DNA]</scope>
    <source>
        <strain evidence="1 2">CMES1059</strain>
    </source>
</reference>
<accession>A0ACC3ZAY1</accession>